<dbReference type="RefSeq" id="WP_073004610.1">
    <property type="nucleotide sequence ID" value="NZ_FQZO01000001.1"/>
</dbReference>
<name>A0A1M6CSZ9_9CLOT</name>
<dbReference type="SUPFAM" id="SSF64167">
    <property type="entry name" value="SurE-like"/>
    <property type="match status" value="1"/>
</dbReference>
<organism evidence="11 12">
    <name type="scientific">Clostridium amylolyticum</name>
    <dbReference type="NCBI Taxonomy" id="1121298"/>
    <lineage>
        <taxon>Bacteria</taxon>
        <taxon>Bacillati</taxon>
        <taxon>Bacillota</taxon>
        <taxon>Clostridia</taxon>
        <taxon>Eubacteriales</taxon>
        <taxon>Clostridiaceae</taxon>
        <taxon>Clostridium</taxon>
    </lineage>
</organism>
<evidence type="ECO:0000256" key="8">
    <source>
        <dbReference type="ARBA" id="ARBA00022801"/>
    </source>
</evidence>
<accession>A0A1M6CSZ9</accession>
<dbReference type="FunFam" id="3.40.1210.10:FF:000001">
    <property type="entry name" value="5'/3'-nucleotidase SurE"/>
    <property type="match status" value="1"/>
</dbReference>
<evidence type="ECO:0000313" key="12">
    <source>
        <dbReference type="Proteomes" id="UP000184080"/>
    </source>
</evidence>
<comment type="function">
    <text evidence="9">Nucleotidase that shows phosphatase activity on nucleoside 5'-monophosphates.</text>
</comment>
<comment type="subcellular location">
    <subcellularLocation>
        <location evidence="3 9">Cytoplasm</location>
    </subcellularLocation>
</comment>
<dbReference type="Gene3D" id="3.40.1210.10">
    <property type="entry name" value="Survival protein SurE-like phosphatase/nucleotidase"/>
    <property type="match status" value="1"/>
</dbReference>
<dbReference type="STRING" id="1121298.SAMN05444401_1226"/>
<dbReference type="Pfam" id="PF01975">
    <property type="entry name" value="SurE"/>
    <property type="match status" value="1"/>
</dbReference>
<comment type="cofactor">
    <cofactor evidence="2">
        <name>Mg(2+)</name>
        <dbReference type="ChEBI" id="CHEBI:18420"/>
    </cofactor>
</comment>
<dbReference type="OrthoDB" id="9780815at2"/>
<comment type="cofactor">
    <cofactor evidence="9">
        <name>a divalent metal cation</name>
        <dbReference type="ChEBI" id="CHEBI:60240"/>
    </cofactor>
    <text evidence="9">Binds 1 divalent metal cation per subunit.</text>
</comment>
<dbReference type="GO" id="GO:0004309">
    <property type="term" value="F:exopolyphosphatase activity"/>
    <property type="evidence" value="ECO:0007669"/>
    <property type="project" value="TreeGrafter"/>
</dbReference>
<dbReference type="Proteomes" id="UP000184080">
    <property type="component" value="Unassembled WGS sequence"/>
</dbReference>
<dbReference type="PANTHER" id="PTHR30457:SF12">
    <property type="entry name" value="5'_3'-NUCLEOTIDASE SURE"/>
    <property type="match status" value="1"/>
</dbReference>
<gene>
    <name evidence="9" type="primary">surE</name>
    <name evidence="11" type="ORF">SAMN05444401_1226</name>
</gene>
<protein>
    <recommendedName>
        <fullName evidence="9">5'-nucleotidase SurE</fullName>
        <ecNumber evidence="9">3.1.3.5</ecNumber>
    </recommendedName>
    <alternativeName>
        <fullName evidence="9">Nucleoside 5'-monophosphate phosphohydrolase</fullName>
    </alternativeName>
</protein>
<keyword evidence="8 9" id="KW-0378">Hydrolase</keyword>
<dbReference type="EC" id="3.1.3.5" evidence="9"/>
<keyword evidence="12" id="KW-1185">Reference proteome</keyword>
<dbReference type="GO" id="GO:0046872">
    <property type="term" value="F:metal ion binding"/>
    <property type="evidence" value="ECO:0007669"/>
    <property type="project" value="UniProtKB-UniRule"/>
</dbReference>
<dbReference type="HAMAP" id="MF_00060">
    <property type="entry name" value="SurE"/>
    <property type="match status" value="1"/>
</dbReference>
<dbReference type="GO" id="GO:0008253">
    <property type="term" value="F:5'-nucleotidase activity"/>
    <property type="evidence" value="ECO:0007669"/>
    <property type="project" value="UniProtKB-UniRule"/>
</dbReference>
<keyword evidence="6 9" id="KW-0479">Metal-binding</keyword>
<dbReference type="GO" id="GO:0000166">
    <property type="term" value="F:nucleotide binding"/>
    <property type="evidence" value="ECO:0007669"/>
    <property type="project" value="UniProtKB-KW"/>
</dbReference>
<proteinExistence type="inferred from homology"/>
<evidence type="ECO:0000256" key="1">
    <source>
        <dbReference type="ARBA" id="ARBA00000815"/>
    </source>
</evidence>
<dbReference type="InterPro" id="IPR002828">
    <property type="entry name" value="SurE-like_Pase/nucleotidase"/>
</dbReference>
<dbReference type="NCBIfam" id="NF010543">
    <property type="entry name" value="PRK13933.1"/>
    <property type="match status" value="1"/>
</dbReference>
<evidence type="ECO:0000259" key="10">
    <source>
        <dbReference type="Pfam" id="PF01975"/>
    </source>
</evidence>
<evidence type="ECO:0000256" key="4">
    <source>
        <dbReference type="ARBA" id="ARBA00011062"/>
    </source>
</evidence>
<evidence type="ECO:0000256" key="6">
    <source>
        <dbReference type="ARBA" id="ARBA00022723"/>
    </source>
</evidence>
<feature type="binding site" evidence="9">
    <location>
        <position position="8"/>
    </location>
    <ligand>
        <name>a divalent metal cation</name>
        <dbReference type="ChEBI" id="CHEBI:60240"/>
    </ligand>
</feature>
<feature type="binding site" evidence="9">
    <location>
        <position position="96"/>
    </location>
    <ligand>
        <name>a divalent metal cation</name>
        <dbReference type="ChEBI" id="CHEBI:60240"/>
    </ligand>
</feature>
<evidence type="ECO:0000256" key="5">
    <source>
        <dbReference type="ARBA" id="ARBA00022490"/>
    </source>
</evidence>
<dbReference type="NCBIfam" id="TIGR00087">
    <property type="entry name" value="surE"/>
    <property type="match status" value="1"/>
</dbReference>
<feature type="domain" description="Survival protein SurE-like phosphatase/nucleotidase" evidence="10">
    <location>
        <begin position="3"/>
        <end position="189"/>
    </location>
</feature>
<feature type="binding site" evidence="9">
    <location>
        <position position="9"/>
    </location>
    <ligand>
        <name>a divalent metal cation</name>
        <dbReference type="ChEBI" id="CHEBI:60240"/>
    </ligand>
</feature>
<evidence type="ECO:0000256" key="2">
    <source>
        <dbReference type="ARBA" id="ARBA00001946"/>
    </source>
</evidence>
<dbReference type="InterPro" id="IPR030048">
    <property type="entry name" value="SurE"/>
</dbReference>
<feature type="binding site" evidence="9">
    <location>
        <position position="39"/>
    </location>
    <ligand>
        <name>a divalent metal cation</name>
        <dbReference type="ChEBI" id="CHEBI:60240"/>
    </ligand>
</feature>
<keyword evidence="7 9" id="KW-0547">Nucleotide-binding</keyword>
<reference evidence="11 12" key="1">
    <citation type="submission" date="2016-11" db="EMBL/GenBank/DDBJ databases">
        <authorList>
            <person name="Jaros S."/>
            <person name="Januszkiewicz K."/>
            <person name="Wedrychowicz H."/>
        </authorList>
    </citation>
    <scope>NUCLEOTIDE SEQUENCE [LARGE SCALE GENOMIC DNA]</scope>
    <source>
        <strain evidence="11 12">DSM 21864</strain>
    </source>
</reference>
<dbReference type="GO" id="GO:0008254">
    <property type="term" value="F:3'-nucleotidase activity"/>
    <property type="evidence" value="ECO:0007669"/>
    <property type="project" value="TreeGrafter"/>
</dbReference>
<dbReference type="PANTHER" id="PTHR30457">
    <property type="entry name" value="5'-NUCLEOTIDASE SURE"/>
    <property type="match status" value="1"/>
</dbReference>
<comment type="similarity">
    <text evidence="4 9">Belongs to the SurE nucleotidase family.</text>
</comment>
<dbReference type="EMBL" id="FQZO01000001">
    <property type="protein sequence ID" value="SHI64142.1"/>
    <property type="molecule type" value="Genomic_DNA"/>
</dbReference>
<sequence>MRILVTNDDGIDAIGILALAKELEKEHEVIVAAPSEQKSASGHSITITRPLLVKEVKLPGLKSKAYSVDGTPADCVRVALDKLTDGNVDMVVSGINYGVNLGTDVLYSGTVSAAIEAALYKLPSIAVSQHIKDGFEDFTAAAKYASTVVKIAKENDLEGKIVLSVNVPALPEEDIKGIKVCKVGARSYTNNYVAIKQEEDGVVYELRDELIDIHHEGTDTFYLRDGYVTISPLQYDLTNFSLINEVSKWF</sequence>
<dbReference type="AlphaFoldDB" id="A0A1M6CSZ9"/>
<dbReference type="GO" id="GO:0005737">
    <property type="term" value="C:cytoplasm"/>
    <property type="evidence" value="ECO:0007669"/>
    <property type="project" value="UniProtKB-SubCell"/>
</dbReference>
<evidence type="ECO:0000313" key="11">
    <source>
        <dbReference type="EMBL" id="SHI64142.1"/>
    </source>
</evidence>
<keyword evidence="5 9" id="KW-0963">Cytoplasm</keyword>
<evidence type="ECO:0000256" key="3">
    <source>
        <dbReference type="ARBA" id="ARBA00004496"/>
    </source>
</evidence>
<evidence type="ECO:0000256" key="7">
    <source>
        <dbReference type="ARBA" id="ARBA00022741"/>
    </source>
</evidence>
<comment type="catalytic activity">
    <reaction evidence="1 9">
        <text>a ribonucleoside 5'-phosphate + H2O = a ribonucleoside + phosphate</text>
        <dbReference type="Rhea" id="RHEA:12484"/>
        <dbReference type="ChEBI" id="CHEBI:15377"/>
        <dbReference type="ChEBI" id="CHEBI:18254"/>
        <dbReference type="ChEBI" id="CHEBI:43474"/>
        <dbReference type="ChEBI" id="CHEBI:58043"/>
        <dbReference type="EC" id="3.1.3.5"/>
    </reaction>
</comment>
<dbReference type="InterPro" id="IPR036523">
    <property type="entry name" value="SurE-like_sf"/>
</dbReference>
<evidence type="ECO:0000256" key="9">
    <source>
        <dbReference type="HAMAP-Rule" id="MF_00060"/>
    </source>
</evidence>